<proteinExistence type="predicted"/>
<organism evidence="1 2">
    <name type="scientific">Trifolium pratense</name>
    <name type="common">Red clover</name>
    <dbReference type="NCBI Taxonomy" id="57577"/>
    <lineage>
        <taxon>Eukaryota</taxon>
        <taxon>Viridiplantae</taxon>
        <taxon>Streptophyta</taxon>
        <taxon>Embryophyta</taxon>
        <taxon>Tracheophyta</taxon>
        <taxon>Spermatophyta</taxon>
        <taxon>Magnoliopsida</taxon>
        <taxon>eudicotyledons</taxon>
        <taxon>Gunneridae</taxon>
        <taxon>Pentapetalae</taxon>
        <taxon>rosids</taxon>
        <taxon>fabids</taxon>
        <taxon>Fabales</taxon>
        <taxon>Fabaceae</taxon>
        <taxon>Papilionoideae</taxon>
        <taxon>50 kb inversion clade</taxon>
        <taxon>NPAAA clade</taxon>
        <taxon>Hologalegina</taxon>
        <taxon>IRL clade</taxon>
        <taxon>Trifolieae</taxon>
        <taxon>Trifolium</taxon>
    </lineage>
</organism>
<dbReference type="EMBL" id="CASHSV030000001">
    <property type="protein sequence ID" value="CAJ2630253.1"/>
    <property type="molecule type" value="Genomic_DNA"/>
</dbReference>
<evidence type="ECO:0000313" key="2">
    <source>
        <dbReference type="Proteomes" id="UP001177021"/>
    </source>
</evidence>
<reference evidence="1" key="1">
    <citation type="submission" date="2023-10" db="EMBL/GenBank/DDBJ databases">
        <authorList>
            <person name="Rodriguez Cubillos JULIANA M."/>
            <person name="De Vega J."/>
        </authorList>
    </citation>
    <scope>NUCLEOTIDE SEQUENCE</scope>
</reference>
<name>A0ACB0IEC2_TRIPR</name>
<keyword evidence="2" id="KW-1185">Reference proteome</keyword>
<protein>
    <submittedName>
        <fullName evidence="1">Uncharacterized protein</fullName>
    </submittedName>
</protein>
<accession>A0ACB0IEC2</accession>
<comment type="caution">
    <text evidence="1">The sequence shown here is derived from an EMBL/GenBank/DDBJ whole genome shotgun (WGS) entry which is preliminary data.</text>
</comment>
<gene>
    <name evidence="1" type="ORF">MILVUS5_LOCUS2066</name>
</gene>
<evidence type="ECO:0000313" key="1">
    <source>
        <dbReference type="EMBL" id="CAJ2630253.1"/>
    </source>
</evidence>
<dbReference type="Proteomes" id="UP001177021">
    <property type="component" value="Unassembled WGS sequence"/>
</dbReference>
<sequence length="792" mass="88648">MNVTIKFLASFIAYSLLFIFSRAQRTSNNDNTIELGSTIVAGTNSSWKSPSGDFAFGFYPLVSTHYLVGIWFDKIPQKTLVWSANRDDPARIGSTINFTVAGQFLLQHANKTSVLIYNGTNATSAVMQDNGNFILTNSLSKIIWQSFDSPTDTILPGQTLNMGQMLFSNANGTQDYSTGQYKLLVQKSDGNIVISAFRFADPGYWFTLISTSYTSVRLIFNNITAFLYAVNGTQNIVNMTTKVPSPVENYYHRATINDQGNFQQLIYLKESGKNWTVIWQAITQPCTVNAICGVNGFCTSPDNSTVNCSCLPGYTSLDPNFPSKGCYPSVAVDFCAANANSSPSNFTVVKIQDADMPNNMFVNLQTIYPSDLDNCSKEVMNDCFCMAAVLIDSVCNKQRTPFLNARISIPQTSNRVILVKVAQVPQEDKNHSSSLIVLLVALSLSSLLAIVFATIAIYYHPTFSYLVKKETLPKPKPVDINLKAFSFLELREATNGFRNELGRGGFGTVYSGVLNLEGEQIEVAVKQLENIEGKGDKEFVNEVQVIAMTHHKNLVRLLGFCNKENHRLLVYEMMRNGTLSSFILKEEDKDKPSWELRAKIVLEIARGLMYLHEECDPQIIHCDIKPQNVLLDSNYTAKIADFGMAKLLMKDRTRTSTNVRGTMGYVAPEWLKNAPITAKVDVYSFGVMLLEILFCRRHIELHQIEDGTEGGDDVILIDWILYWTREGRLRDIVSHDDVEVVNDFNRFERMTMVGLWCLCPNPTIRPSITKVLQMLEGDSEVGVPPLFDGQTW</sequence>